<keyword evidence="2" id="KW-1185">Reference proteome</keyword>
<name>A0ACB5RFQ5_9CLOT</name>
<protein>
    <submittedName>
        <fullName evidence="1">Uncharacterized protein</fullName>
    </submittedName>
</protein>
<reference evidence="1" key="1">
    <citation type="journal article" date="2025" name="Int. J. Syst. Evol. Microbiol.">
        <title>Inconstantimicrobium mannanitabidum sp. nov., a novel member of the family Clostridiaceae isolated from anoxic soil under the treatment of reductive soil disinfestation.</title>
        <authorList>
            <person name="Ueki A."/>
            <person name="Tonouchi A."/>
            <person name="Honma S."/>
            <person name="Kaku N."/>
            <person name="Ueki K."/>
        </authorList>
    </citation>
    <scope>NUCLEOTIDE SEQUENCE</scope>
    <source>
        <strain evidence="1">TW13</strain>
    </source>
</reference>
<proteinExistence type="predicted"/>
<evidence type="ECO:0000313" key="1">
    <source>
        <dbReference type="EMBL" id="GKX67896.1"/>
    </source>
</evidence>
<dbReference type="Proteomes" id="UP001058074">
    <property type="component" value="Unassembled WGS sequence"/>
</dbReference>
<organism evidence="1 2">
    <name type="scientific">Inconstantimicrobium mannanitabidum</name>
    <dbReference type="NCBI Taxonomy" id="1604901"/>
    <lineage>
        <taxon>Bacteria</taxon>
        <taxon>Bacillati</taxon>
        <taxon>Bacillota</taxon>
        <taxon>Clostridia</taxon>
        <taxon>Eubacteriales</taxon>
        <taxon>Clostridiaceae</taxon>
        <taxon>Inconstantimicrobium</taxon>
    </lineage>
</organism>
<accession>A0ACB5RFQ5</accession>
<sequence>MKIDIINAIESNLNIQKLFKDFEEVFEKTYGKLGKIERSNVQLFKDSIVRRWMYSALTTETYLNPNYLINQLAQEKVKGDYAVTPHIRISVDEHDKLQLKREFIFYSLDKHPVLEDLDRLIEFANPTIIIREGNKFVVDDGETFIETLSFRSGYYLDYLLEVAQALGLLESMKSIGCTCLAVGETYRAFSKLDNLDKINKILEYSLQYSATKLNGLGIFLETFDRKKILSYLDNNINFGDYIRNIKPLENNIYSMVREQLPQESTDNVKDIAKVSAQIYYKIFFDMYFTSIYGYYLGIISPNNALVCVMDKFIKEVAEDQNLNDKLRLIFQCDDIHDLTPFGQRILEQFRKDFKDSYYVKLRTEDFPQIMQLIEEENDGNNKALDLEFDFQDEDELESDFYGNRDFIEKHLNKFYSYLTKEKGLKYETAEDHCGNIELFLSMYLKCQDNKNIKLITADQLDLYLRGFFMENVATSKTDTKKQLVSIGKYGDFLHLKKFISEDELKNIKKLVKKKDLYIRLFEEQFEQW</sequence>
<gene>
    <name evidence="1" type="ORF">rsdtw13_31540</name>
</gene>
<dbReference type="EMBL" id="BROD01000001">
    <property type="protein sequence ID" value="GKX67896.1"/>
    <property type="molecule type" value="Genomic_DNA"/>
</dbReference>
<evidence type="ECO:0000313" key="2">
    <source>
        <dbReference type="Proteomes" id="UP001058074"/>
    </source>
</evidence>
<comment type="caution">
    <text evidence="1">The sequence shown here is derived from an EMBL/GenBank/DDBJ whole genome shotgun (WGS) entry which is preliminary data.</text>
</comment>